<reference evidence="1 2" key="1">
    <citation type="submission" date="2020-04" db="EMBL/GenBank/DDBJ databases">
        <authorList>
            <person name="Wallbank WR R."/>
            <person name="Pardo Diaz C."/>
            <person name="Kozak K."/>
            <person name="Martin S."/>
            <person name="Jiggins C."/>
            <person name="Moest M."/>
            <person name="Warren A I."/>
            <person name="Byers J.R.P. K."/>
            <person name="Montejo-Kovacevich G."/>
            <person name="Yen C E."/>
        </authorList>
    </citation>
    <scope>NUCLEOTIDE SEQUENCE [LARGE SCALE GENOMIC DNA]</scope>
</reference>
<dbReference type="Proteomes" id="UP000494256">
    <property type="component" value="Unassembled WGS sequence"/>
</dbReference>
<dbReference type="OrthoDB" id="10252354at2759"/>
<evidence type="ECO:0000313" key="1">
    <source>
        <dbReference type="EMBL" id="CAB3253391.1"/>
    </source>
</evidence>
<comment type="caution">
    <text evidence="1">The sequence shown here is derived from an EMBL/GenBank/DDBJ whole genome shotgun (WGS) entry which is preliminary data.</text>
</comment>
<dbReference type="EMBL" id="CADEBD010000390">
    <property type="protein sequence ID" value="CAB3253391.1"/>
    <property type="molecule type" value="Genomic_DNA"/>
</dbReference>
<evidence type="ECO:0000313" key="2">
    <source>
        <dbReference type="Proteomes" id="UP000494256"/>
    </source>
</evidence>
<accession>A0A8S1B5W1</accession>
<name>A0A8S1B5W1_ARCPL</name>
<gene>
    <name evidence="1" type="ORF">APLA_LOCUS14293</name>
</gene>
<sequence>MTCYLNTKRQLSFLVNCHGIFGDYLEKYQRRTRASANKSGRSTPAIVAAVGRSRRRQTTICNANIFSMAISVGPRCASVGDANMLEPAPPRFNNSSCAVKPITTWFFRPTKIVFEVNM</sequence>
<proteinExistence type="predicted"/>
<dbReference type="AlphaFoldDB" id="A0A8S1B5W1"/>
<organism evidence="1 2">
    <name type="scientific">Arctia plantaginis</name>
    <name type="common">Wood tiger moth</name>
    <name type="synonym">Phalaena plantaginis</name>
    <dbReference type="NCBI Taxonomy" id="874455"/>
    <lineage>
        <taxon>Eukaryota</taxon>
        <taxon>Metazoa</taxon>
        <taxon>Ecdysozoa</taxon>
        <taxon>Arthropoda</taxon>
        <taxon>Hexapoda</taxon>
        <taxon>Insecta</taxon>
        <taxon>Pterygota</taxon>
        <taxon>Neoptera</taxon>
        <taxon>Endopterygota</taxon>
        <taxon>Lepidoptera</taxon>
        <taxon>Glossata</taxon>
        <taxon>Ditrysia</taxon>
        <taxon>Noctuoidea</taxon>
        <taxon>Erebidae</taxon>
        <taxon>Arctiinae</taxon>
        <taxon>Arctia</taxon>
    </lineage>
</organism>
<protein>
    <submittedName>
        <fullName evidence="1">Uncharacterized protein</fullName>
    </submittedName>
</protein>